<dbReference type="Gene3D" id="2.130.10.10">
    <property type="entry name" value="YVTN repeat-like/Quinoprotein amine dehydrogenase"/>
    <property type="match status" value="2"/>
</dbReference>
<dbReference type="PANTHER" id="PTHR10241">
    <property type="entry name" value="LETHAL 2 GIANT LARVAE PROTEIN"/>
    <property type="match status" value="1"/>
</dbReference>
<dbReference type="InterPro" id="IPR001680">
    <property type="entry name" value="WD40_rpt"/>
</dbReference>
<keyword evidence="2" id="KW-0268">Exocytosis</keyword>
<dbReference type="CDD" id="cd15873">
    <property type="entry name" value="R-SNARE_STXBP5_6"/>
    <property type="match status" value="1"/>
</dbReference>
<reference evidence="7" key="1">
    <citation type="submission" date="2024-06" db="EMBL/GenBank/DDBJ databases">
        <title>Multi-omics analyses provide insights into the biosynthesis of the anticancer antibiotic pleurotin in Hohenbuehelia grisea.</title>
        <authorList>
            <person name="Weaver J.A."/>
            <person name="Alberti F."/>
        </authorList>
    </citation>
    <scope>NUCLEOTIDE SEQUENCE [LARGE SCALE GENOMIC DNA]</scope>
    <source>
        <strain evidence="7">T-177</strain>
    </source>
</reference>
<dbReference type="Pfam" id="PF08596">
    <property type="entry name" value="Lgl_C"/>
    <property type="match status" value="1"/>
</dbReference>
<keyword evidence="3" id="KW-0853">WD repeat</keyword>
<evidence type="ECO:0000256" key="1">
    <source>
        <dbReference type="ARBA" id="ARBA00008070"/>
    </source>
</evidence>
<dbReference type="SMART" id="SM00320">
    <property type="entry name" value="WD40"/>
    <property type="match status" value="4"/>
</dbReference>
<accession>A0ABR3J808</accession>
<dbReference type="InterPro" id="IPR013905">
    <property type="entry name" value="Lgl_C_dom"/>
</dbReference>
<organism evidence="6 7">
    <name type="scientific">Hohenbuehelia grisea</name>
    <dbReference type="NCBI Taxonomy" id="104357"/>
    <lineage>
        <taxon>Eukaryota</taxon>
        <taxon>Fungi</taxon>
        <taxon>Dikarya</taxon>
        <taxon>Basidiomycota</taxon>
        <taxon>Agaricomycotina</taxon>
        <taxon>Agaricomycetes</taxon>
        <taxon>Agaricomycetidae</taxon>
        <taxon>Agaricales</taxon>
        <taxon>Pleurotineae</taxon>
        <taxon>Pleurotaceae</taxon>
        <taxon>Hohenbuehelia</taxon>
    </lineage>
</organism>
<evidence type="ECO:0000256" key="3">
    <source>
        <dbReference type="PROSITE-ProRule" id="PRU00221"/>
    </source>
</evidence>
<comment type="caution">
    <text evidence="6">The sequence shown here is derived from an EMBL/GenBank/DDBJ whole genome shotgun (WGS) entry which is preliminary data.</text>
</comment>
<dbReference type="Proteomes" id="UP001556367">
    <property type="component" value="Unassembled WGS sequence"/>
</dbReference>
<dbReference type="SUPFAM" id="SSF50978">
    <property type="entry name" value="WD40 repeat-like"/>
    <property type="match status" value="1"/>
</dbReference>
<feature type="repeat" description="WD" evidence="3">
    <location>
        <begin position="240"/>
        <end position="281"/>
    </location>
</feature>
<evidence type="ECO:0000313" key="6">
    <source>
        <dbReference type="EMBL" id="KAL0951628.1"/>
    </source>
</evidence>
<evidence type="ECO:0000256" key="2">
    <source>
        <dbReference type="ARBA" id="ARBA00022483"/>
    </source>
</evidence>
<proteinExistence type="inferred from homology"/>
<dbReference type="PANTHER" id="PTHR10241:SF25">
    <property type="entry name" value="TOMOSYN, ISOFORM C"/>
    <property type="match status" value="1"/>
</dbReference>
<evidence type="ECO:0000259" key="5">
    <source>
        <dbReference type="Pfam" id="PF08596"/>
    </source>
</evidence>
<dbReference type="PROSITE" id="PS50082">
    <property type="entry name" value="WD_REPEATS_2"/>
    <property type="match status" value="1"/>
</dbReference>
<keyword evidence="7" id="KW-1185">Reference proteome</keyword>
<comment type="similarity">
    <text evidence="1">Belongs to the WD repeat L(2)GL family.</text>
</comment>
<dbReference type="InterPro" id="IPR015943">
    <property type="entry name" value="WD40/YVTN_repeat-like_dom_sf"/>
</dbReference>
<sequence>MFLKSDSDVYADLTSALRDATDWNIGTLRTFQYPTNIAAFAFEPVAGILAIGTTDGSIVLFGSPGVECKLNVPDHVGAKFLQFAPSLPKLACLDTNNQLHVWDLETFGRPKLVASAKFDPANSLTTSPSHSHAFVGLQTGIIKTYDLLCHCKSPYTMPNMWALYEEKMSAGGMIDSASQPNSGMAIDVVPHPRDLNRLFVAYGGGIILSDLTERNTLRAYELIIPPGAPGSAGYASKDLFTVRKSSVTAISIHPSGHFFVVGYADGVFAFWAVDDEDQPLLVRTLDDLDVNQVDGEKIEQYLPHDGAGAVNHFDVEREPIYRLSWSGFANSSDPRGGSTCLSILGGNIIGSPSGVTVFSLPPFNPAEPPAMTSPVQHQLHVSFRNAMRESCIPAKLHLYEAPGIIQDFLLLPRDNPHYSGTFDPFAMMLLFEGPGDTRLVEALEFPPPAFHAPPEHPPAEPAETDTEDTLDELATTLNSMALTGEPAFLRIPNTLDHARGLLDGQLVKIDKHMYQELLVEPSKDGHALSFRGGIAYADLTKTSELKLAKYQPRRILITYQRDLTVKFDDISAQLLIGSEETPLSADFPDALPHLTIDLGPVVLDPAVTAKLSTAGNHRIESVQLAPESLECIVGLQSGELLIYRPKAESHQLALFRQAADEDVVILSHVPTPEHVKYHPYLMLAPRKGPFTAYAICDIGFFAAAYPDGSLIVVDMRGPTVILRHGQNMKAQGRHSIGLHISRNSIDPIGSLTWTICKLKSDAQLRIRLVAARVSGQAAIFTVTRDATGHWVCSDDPALGESLESPLPGGSFVISSKTGAPLHANSGLLSAAMQPSNSGDKALWIICGSKGARCFADITGDLVAKTSWGTSKVGSVRNVQLVEKNGSQALIAITEKLVALVYSLPKLEHIHTLQLPGPALGSFTGDDTGDFILWKRHPKAGTVSEAIYGSLFDIRRAYSQPDLDFVSTYPDIPPQPQPVSLGPASLLGSWFSFGQQMSGDQLDSLLGGPDRPMPKPKPEIAADTGNRAGASAGGIAASAAATQNALYSRLQSAIGERGQMLGDLEQSFNALEEGSRNMVTQAKRLAAQQTAKGWFSGFR</sequence>
<dbReference type="EMBL" id="JASNQZ010000011">
    <property type="protein sequence ID" value="KAL0951628.1"/>
    <property type="molecule type" value="Genomic_DNA"/>
</dbReference>
<feature type="domain" description="Lethal giant larvae (Lgl)-like C-terminal" evidence="5">
    <location>
        <begin position="618"/>
        <end position="1014"/>
    </location>
</feature>
<name>A0ABR3J808_9AGAR</name>
<gene>
    <name evidence="6" type="ORF">HGRIS_008309</name>
</gene>
<protein>
    <recommendedName>
        <fullName evidence="5">Lethal giant larvae (Lgl)-like C-terminal domain-containing protein</fullName>
    </recommendedName>
</protein>
<feature type="region of interest" description="Disordered" evidence="4">
    <location>
        <begin position="1000"/>
        <end position="1027"/>
    </location>
</feature>
<evidence type="ECO:0000313" key="7">
    <source>
        <dbReference type="Proteomes" id="UP001556367"/>
    </source>
</evidence>
<dbReference type="InterPro" id="IPR036322">
    <property type="entry name" value="WD40_repeat_dom_sf"/>
</dbReference>
<evidence type="ECO:0000256" key="4">
    <source>
        <dbReference type="SAM" id="MobiDB-lite"/>
    </source>
</evidence>